<feature type="transmembrane region" description="Helical" evidence="7">
    <location>
        <begin position="172"/>
        <end position="195"/>
    </location>
</feature>
<keyword evidence="6 7" id="KW-0472">Membrane</keyword>
<dbReference type="GO" id="GO:0006813">
    <property type="term" value="P:potassium ion transport"/>
    <property type="evidence" value="ECO:0007669"/>
    <property type="project" value="InterPro"/>
</dbReference>
<evidence type="ECO:0000313" key="10">
    <source>
        <dbReference type="Proteomes" id="UP000323337"/>
    </source>
</evidence>
<dbReference type="InterPro" id="IPR051679">
    <property type="entry name" value="DASS-Related_Transporters"/>
</dbReference>
<keyword evidence="3 7" id="KW-0812">Transmembrane</keyword>
<feature type="transmembrane region" description="Helical" evidence="7">
    <location>
        <begin position="56"/>
        <end position="76"/>
    </location>
</feature>
<evidence type="ECO:0000259" key="8">
    <source>
        <dbReference type="PROSITE" id="PS51202"/>
    </source>
</evidence>
<dbReference type="Proteomes" id="UP000323337">
    <property type="component" value="Unassembled WGS sequence"/>
</dbReference>
<feature type="transmembrane region" description="Helical" evidence="7">
    <location>
        <begin position="506"/>
        <end position="524"/>
    </location>
</feature>
<protein>
    <submittedName>
        <fullName evidence="9">SLC13 family permease</fullName>
    </submittedName>
</protein>
<dbReference type="GO" id="GO:0008324">
    <property type="term" value="F:monoatomic cation transmembrane transporter activity"/>
    <property type="evidence" value="ECO:0007669"/>
    <property type="project" value="InterPro"/>
</dbReference>
<feature type="domain" description="RCK C-terminal" evidence="8">
    <location>
        <begin position="205"/>
        <end position="289"/>
    </location>
</feature>
<dbReference type="Gene3D" id="3.30.70.1450">
    <property type="entry name" value="Regulator of K+ conductance, C-terminal domain"/>
    <property type="match status" value="2"/>
</dbReference>
<dbReference type="RefSeq" id="WP_303700938.1">
    <property type="nucleotide sequence ID" value="NZ_VSIV01000127.1"/>
</dbReference>
<dbReference type="PROSITE" id="PS51202">
    <property type="entry name" value="RCK_C"/>
    <property type="match status" value="2"/>
</dbReference>
<feature type="transmembrane region" description="Helical" evidence="7">
    <location>
        <begin position="6"/>
        <end position="24"/>
    </location>
</feature>
<evidence type="ECO:0000313" key="9">
    <source>
        <dbReference type="EMBL" id="TYB33586.1"/>
    </source>
</evidence>
<comment type="subcellular location">
    <subcellularLocation>
        <location evidence="1">Membrane</location>
        <topology evidence="1">Multi-pass membrane protein</topology>
    </subcellularLocation>
</comment>
<evidence type="ECO:0000256" key="5">
    <source>
        <dbReference type="ARBA" id="ARBA00022989"/>
    </source>
</evidence>
<keyword evidence="5 7" id="KW-1133">Transmembrane helix</keyword>
<feature type="transmembrane region" description="Helical" evidence="7">
    <location>
        <begin position="444"/>
        <end position="463"/>
    </location>
</feature>
<comment type="caution">
    <text evidence="9">The sequence shown here is derived from an EMBL/GenBank/DDBJ whole genome shotgun (WGS) entry which is preliminary data.</text>
</comment>
<organism evidence="9 10">
    <name type="scientific">Flexistipes sinusarabici</name>
    <dbReference type="NCBI Taxonomy" id="2352"/>
    <lineage>
        <taxon>Bacteria</taxon>
        <taxon>Pseudomonadati</taxon>
        <taxon>Deferribacterota</taxon>
        <taxon>Deferribacteres</taxon>
        <taxon>Deferribacterales</taxon>
        <taxon>Flexistipitaceae</taxon>
        <taxon>Flexistipes</taxon>
    </lineage>
</organism>
<dbReference type="PANTHER" id="PTHR43652:SF2">
    <property type="entry name" value="BASIC AMINO ACID ANTIPORTER YFCC-RELATED"/>
    <property type="match status" value="1"/>
</dbReference>
<accession>A0A5D0MKQ5</accession>
<dbReference type="InterPro" id="IPR031312">
    <property type="entry name" value="Na/sul_symport_CS"/>
</dbReference>
<evidence type="ECO:0000256" key="4">
    <source>
        <dbReference type="ARBA" id="ARBA00022737"/>
    </source>
</evidence>
<feature type="transmembrane region" description="Helical" evidence="7">
    <location>
        <begin position="568"/>
        <end position="588"/>
    </location>
</feature>
<dbReference type="PROSITE" id="PS01271">
    <property type="entry name" value="NA_SULFATE"/>
    <property type="match status" value="1"/>
</dbReference>
<keyword evidence="2" id="KW-0813">Transport</keyword>
<feature type="transmembrane region" description="Helical" evidence="7">
    <location>
        <begin position="139"/>
        <end position="160"/>
    </location>
</feature>
<reference evidence="9 10" key="1">
    <citation type="submission" date="2019-08" db="EMBL/GenBank/DDBJ databases">
        <title>Genomic characterization of a novel candidate phylum (ARYD3) from a high temperature, high salinity tertiary oil reservoir in north central Oklahoma, USA.</title>
        <authorList>
            <person name="Youssef N.H."/>
            <person name="Yadav A."/>
            <person name="Elshahed M.S."/>
        </authorList>
    </citation>
    <scope>NUCLEOTIDE SEQUENCE [LARGE SCALE GENOMIC DNA]</scope>
    <source>
        <strain evidence="9">ARYD1</strain>
    </source>
</reference>
<feature type="transmembrane region" description="Helical" evidence="7">
    <location>
        <begin position="399"/>
        <end position="432"/>
    </location>
</feature>
<evidence type="ECO:0000256" key="6">
    <source>
        <dbReference type="ARBA" id="ARBA00023136"/>
    </source>
</evidence>
<dbReference type="PANTHER" id="PTHR43652">
    <property type="entry name" value="BASIC AMINO ACID ANTIPORTER YFCC-RELATED"/>
    <property type="match status" value="1"/>
</dbReference>
<feature type="transmembrane region" description="Helical" evidence="7">
    <location>
        <begin position="530"/>
        <end position="548"/>
    </location>
</feature>
<feature type="domain" description="RCK C-terminal" evidence="8">
    <location>
        <begin position="297"/>
        <end position="381"/>
    </location>
</feature>
<dbReference type="InterPro" id="IPR006037">
    <property type="entry name" value="RCK_C"/>
</dbReference>
<feature type="transmembrane region" description="Helical" evidence="7">
    <location>
        <begin position="475"/>
        <end position="494"/>
    </location>
</feature>
<evidence type="ECO:0000256" key="3">
    <source>
        <dbReference type="ARBA" id="ARBA00022692"/>
    </source>
</evidence>
<dbReference type="SUPFAM" id="SSF116726">
    <property type="entry name" value="TrkA C-terminal domain-like"/>
    <property type="match status" value="2"/>
</dbReference>
<proteinExistence type="predicted"/>
<gene>
    <name evidence="9" type="ORF">FXF49_05645</name>
</gene>
<feature type="transmembrane region" description="Helical" evidence="7">
    <location>
        <begin position="31"/>
        <end position="50"/>
    </location>
</feature>
<dbReference type="InterPro" id="IPR036721">
    <property type="entry name" value="RCK_C_sf"/>
</dbReference>
<feature type="transmembrane region" description="Helical" evidence="7">
    <location>
        <begin position="97"/>
        <end position="119"/>
    </location>
</feature>
<keyword evidence="4" id="KW-0677">Repeat</keyword>
<dbReference type="Pfam" id="PF02080">
    <property type="entry name" value="TrkA_C"/>
    <property type="match status" value="2"/>
</dbReference>
<evidence type="ECO:0000256" key="7">
    <source>
        <dbReference type="SAM" id="Phobius"/>
    </source>
</evidence>
<dbReference type="GO" id="GO:0005886">
    <property type="term" value="C:plasma membrane"/>
    <property type="evidence" value="ECO:0007669"/>
    <property type="project" value="TreeGrafter"/>
</dbReference>
<dbReference type="InterPro" id="IPR004680">
    <property type="entry name" value="Cit_transptr-like_dom"/>
</dbReference>
<sequence length="590" mass="64200">MTPEIAFTLIILLLMIFGMVFEWFAPDVIMFSALGIFLLTGILDPVEALSGFSNKGMMTVAVLFPIAFAVQKSGFLSAMADRFIGKAKDGRKSLLKIMLPVFGLSSFLNNTPVVAMFIPTVRDWALKSKISPSKFLIPLSYASIFGGICTLIGTSTNLVVSGMLYDYRNISLNIFDITLIGVPCAIAGFAFMMFIGHKLLPNKPDLLNSFAKAGIEYLYEMKVKGEHLTGKTVETAGLRNLEDIYLVTLVRNGSQISPVKPTEKLYKDDILLFSGKADGIKKLQAVEGLEPIHDEDFCRELLEKGKARFMEVVVSNSSPMLDKTIKEGNFRSRYDAAVVAVHRHGEKLNEGIGNLKLKAGDTLLLITGEDFINIWSGSRDFYLISKGDKISVVDRRKSWISLISVMAMILSATLGITSIFTAAFMVLVVLLLTKTLSVFEARRSVELNVIIVIAAALGVSKALEQTGTAGYLASYIVNSVGSFGNIGYLAAIYFSTTLLTEIITNNAAAALVFPIAMSLSAQLGLSPMPFAMAIAVAASASFSTPLGYQTNLMVYGPGGYKFSDFLKIGIPLNLTYMVISVILIPFIWSF</sequence>
<dbReference type="EMBL" id="VSIV01000127">
    <property type="protein sequence ID" value="TYB33586.1"/>
    <property type="molecule type" value="Genomic_DNA"/>
</dbReference>
<dbReference type="AlphaFoldDB" id="A0A5D0MKQ5"/>
<evidence type="ECO:0000256" key="2">
    <source>
        <dbReference type="ARBA" id="ARBA00022448"/>
    </source>
</evidence>
<name>A0A5D0MKQ5_FLESI</name>
<dbReference type="FunFam" id="3.30.70.1450:FF:000009">
    <property type="entry name" value="SLC13 family permease"/>
    <property type="match status" value="1"/>
</dbReference>
<evidence type="ECO:0000256" key="1">
    <source>
        <dbReference type="ARBA" id="ARBA00004141"/>
    </source>
</evidence>
<dbReference type="Pfam" id="PF03600">
    <property type="entry name" value="CitMHS"/>
    <property type="match status" value="1"/>
</dbReference>